<dbReference type="SUPFAM" id="SSF55874">
    <property type="entry name" value="ATPase domain of HSP90 chaperone/DNA topoisomerase II/histidine kinase"/>
    <property type="match status" value="1"/>
</dbReference>
<evidence type="ECO:0000313" key="11">
    <source>
        <dbReference type="Proteomes" id="UP000231632"/>
    </source>
</evidence>
<dbReference type="PROSITE" id="PS50109">
    <property type="entry name" value="HIS_KIN"/>
    <property type="match status" value="1"/>
</dbReference>
<dbReference type="Gene3D" id="3.40.50.2300">
    <property type="match status" value="1"/>
</dbReference>
<feature type="domain" description="PAC" evidence="9">
    <location>
        <begin position="312"/>
        <end position="363"/>
    </location>
</feature>
<feature type="transmembrane region" description="Helical" evidence="5">
    <location>
        <begin position="166"/>
        <end position="184"/>
    </location>
</feature>
<keyword evidence="5" id="KW-0812">Transmembrane</keyword>
<evidence type="ECO:0000256" key="5">
    <source>
        <dbReference type="SAM" id="Phobius"/>
    </source>
</evidence>
<name>A0A1L8CM77_9PROT</name>
<dbReference type="EMBL" id="BDFD01000006">
    <property type="protein sequence ID" value="GAV20030.1"/>
    <property type="molecule type" value="Genomic_DNA"/>
</dbReference>
<evidence type="ECO:0000259" key="7">
    <source>
        <dbReference type="PROSITE" id="PS50110"/>
    </source>
</evidence>
<dbReference type="Proteomes" id="UP000231632">
    <property type="component" value="Unassembled WGS sequence"/>
</dbReference>
<dbReference type="Gene3D" id="3.30.565.10">
    <property type="entry name" value="Histidine kinase-like ATPase, C-terminal domain"/>
    <property type="match status" value="1"/>
</dbReference>
<dbReference type="PROSITE" id="PS50110">
    <property type="entry name" value="RESPONSE_REGULATORY"/>
    <property type="match status" value="1"/>
</dbReference>
<dbReference type="CDD" id="cd00082">
    <property type="entry name" value="HisKA"/>
    <property type="match status" value="1"/>
</dbReference>
<dbReference type="STRING" id="1921010.MMIC_P0991"/>
<dbReference type="SUPFAM" id="SSF55785">
    <property type="entry name" value="PYP-like sensor domain (PAS domain)"/>
    <property type="match status" value="1"/>
</dbReference>
<evidence type="ECO:0000256" key="4">
    <source>
        <dbReference type="PROSITE-ProRule" id="PRU00169"/>
    </source>
</evidence>
<dbReference type="SMART" id="SM00091">
    <property type="entry name" value="PAS"/>
    <property type="match status" value="1"/>
</dbReference>
<dbReference type="InterPro" id="IPR004358">
    <property type="entry name" value="Sig_transdc_His_kin-like_C"/>
</dbReference>
<feature type="domain" description="Histidine kinase" evidence="6">
    <location>
        <begin position="376"/>
        <end position="601"/>
    </location>
</feature>
<dbReference type="GO" id="GO:0000155">
    <property type="term" value="F:phosphorelay sensor kinase activity"/>
    <property type="evidence" value="ECO:0007669"/>
    <property type="project" value="InterPro"/>
</dbReference>
<dbReference type="EC" id="2.7.13.3" evidence="2"/>
<dbReference type="Gene3D" id="6.10.340.10">
    <property type="match status" value="1"/>
</dbReference>
<evidence type="ECO:0000259" key="6">
    <source>
        <dbReference type="PROSITE" id="PS50109"/>
    </source>
</evidence>
<protein>
    <recommendedName>
        <fullName evidence="2">histidine kinase</fullName>
        <ecNumber evidence="2">2.7.13.3</ecNumber>
    </recommendedName>
</protein>
<dbReference type="InterPro" id="IPR011006">
    <property type="entry name" value="CheY-like_superfamily"/>
</dbReference>
<feature type="transmembrane region" description="Helical" evidence="5">
    <location>
        <begin position="6"/>
        <end position="28"/>
    </location>
</feature>
<dbReference type="PROSITE" id="PS50112">
    <property type="entry name" value="PAS"/>
    <property type="match status" value="1"/>
</dbReference>
<dbReference type="PANTHER" id="PTHR43065">
    <property type="entry name" value="SENSOR HISTIDINE KINASE"/>
    <property type="match status" value="1"/>
</dbReference>
<evidence type="ECO:0000256" key="2">
    <source>
        <dbReference type="ARBA" id="ARBA00012438"/>
    </source>
</evidence>
<keyword evidence="11" id="KW-1185">Reference proteome</keyword>
<proteinExistence type="predicted"/>
<dbReference type="CDD" id="cd00130">
    <property type="entry name" value="PAS"/>
    <property type="match status" value="1"/>
</dbReference>
<sequence length="739" mass="81683">MLNGRLSTQVGAVFFVSIALLVSMMSWLQYRSLTEELPAQIEHEAQQHTEIISESIANNVLYKKSFPLWNQMKKTMERFNSDPLIQMDSFAVVDEHNRVLAHSDTLNHPLLSSLKLGEAQLAWNENTLTVVTPVLHPLNSRYLGSLAISFEASAIEYKLDQARDEFLLFLLLAFVLSSILALGIRQRVAQPLKELKALSSLVGTGGLDSSAFHAKPKELRELADSMQASDDAIVGKSREIKQLATVIEQADELVILTDLDGIIQYVNPTFERISGFSSQEAIGKTPNIVKSGEHDQGYYTRMWDALLEGKAWRDDFKNRRKDGSIYQVTQTIFPIKSDDVIVGFAAVQRDVTQTRLVEEKLHHTDRVESLGVLAGGIAHDFNNLLTAILGNSALALKKLDQTSPAISHIESIEAASHSAADLCRQMLAYSGKGKFIVKPVNLTTLVEQMSKLIEVSIAKSVVMKYQLLEPLPMVDADVAQIQQIVLNLMTNASEAIGENSGIITLATGVMHAESRYLYGSIGDDHLDEGRYVYLEVSDTGCGMDAETQKKIFDPFFTTKFTGRGLGMSAMLGIVKGHKGAMRIYSEKGQGTTIRVLLPESANQKWLEKDDVSTPVLQHSGLALVIDDEESVREVAEAMLEDMGYQVLKACDGIEGLAAYRERCDEIGIVLLDMTMPRMNGEECFRQLRQIDPDVCVLLSSGYNEQEATSRFAGKGLAGFIQKPYTPQQLSEKIDAIKTG</sequence>
<organism evidence="10 11">
    <name type="scientific">Mariprofundus micogutta</name>
    <dbReference type="NCBI Taxonomy" id="1921010"/>
    <lineage>
        <taxon>Bacteria</taxon>
        <taxon>Pseudomonadati</taxon>
        <taxon>Pseudomonadota</taxon>
        <taxon>Candidatius Mariprofundia</taxon>
        <taxon>Mariprofundales</taxon>
        <taxon>Mariprofundaceae</taxon>
        <taxon>Mariprofundus</taxon>
    </lineage>
</organism>
<evidence type="ECO:0000256" key="3">
    <source>
        <dbReference type="ARBA" id="ARBA00022553"/>
    </source>
</evidence>
<dbReference type="Gene3D" id="1.10.287.130">
    <property type="match status" value="1"/>
</dbReference>
<dbReference type="PRINTS" id="PR00344">
    <property type="entry name" value="BCTRLSENSOR"/>
</dbReference>
<reference evidence="10 11" key="1">
    <citation type="journal article" date="2017" name="Arch. Microbiol.">
        <title>Mariprofundus micogutta sp. nov., a novel iron-oxidizing zetaproteobacterium isolated from a deep-sea hydrothermal field at the Bayonnaise knoll of the Izu-Ogasawara arc, and a description of Mariprofundales ord. nov. and Zetaproteobacteria classis nov.</title>
        <authorList>
            <person name="Makita H."/>
            <person name="Tanaka E."/>
            <person name="Mitsunobu S."/>
            <person name="Miyazaki M."/>
            <person name="Nunoura T."/>
            <person name="Uematsu K."/>
            <person name="Takaki Y."/>
            <person name="Nishi S."/>
            <person name="Shimamura S."/>
            <person name="Takai K."/>
        </authorList>
    </citation>
    <scope>NUCLEOTIDE SEQUENCE [LARGE SCALE GENOMIC DNA]</scope>
    <source>
        <strain evidence="10 11">ET2</strain>
    </source>
</reference>
<gene>
    <name evidence="10" type="ORF">MMIC_P0991</name>
</gene>
<dbReference type="SUPFAM" id="SSF52172">
    <property type="entry name" value="CheY-like"/>
    <property type="match status" value="1"/>
</dbReference>
<dbReference type="InterPro" id="IPR001789">
    <property type="entry name" value="Sig_transdc_resp-reg_receiver"/>
</dbReference>
<dbReference type="CDD" id="cd00156">
    <property type="entry name" value="REC"/>
    <property type="match status" value="1"/>
</dbReference>
<keyword evidence="5" id="KW-1133">Transmembrane helix</keyword>
<dbReference type="Pfam" id="PF00072">
    <property type="entry name" value="Response_reg"/>
    <property type="match status" value="1"/>
</dbReference>
<dbReference type="InterPro" id="IPR035965">
    <property type="entry name" value="PAS-like_dom_sf"/>
</dbReference>
<feature type="modified residue" description="4-aspartylphosphate" evidence="4">
    <location>
        <position position="672"/>
    </location>
</feature>
<dbReference type="InterPro" id="IPR003661">
    <property type="entry name" value="HisK_dim/P_dom"/>
</dbReference>
<evidence type="ECO:0000259" key="9">
    <source>
        <dbReference type="PROSITE" id="PS50113"/>
    </source>
</evidence>
<dbReference type="AlphaFoldDB" id="A0A1L8CM77"/>
<accession>A0A1L8CM77</accession>
<comment type="catalytic activity">
    <reaction evidence="1">
        <text>ATP + protein L-histidine = ADP + protein N-phospho-L-histidine.</text>
        <dbReference type="EC" id="2.7.13.3"/>
    </reaction>
</comment>
<dbReference type="SMART" id="SM00387">
    <property type="entry name" value="HATPase_c"/>
    <property type="match status" value="1"/>
</dbReference>
<evidence type="ECO:0000313" key="10">
    <source>
        <dbReference type="EMBL" id="GAV20030.1"/>
    </source>
</evidence>
<dbReference type="Gene3D" id="3.30.450.20">
    <property type="entry name" value="PAS domain"/>
    <property type="match status" value="1"/>
</dbReference>
<dbReference type="SMART" id="SM00448">
    <property type="entry name" value="REC"/>
    <property type="match status" value="1"/>
</dbReference>
<dbReference type="SUPFAM" id="SSF47384">
    <property type="entry name" value="Homodimeric domain of signal transducing histidine kinase"/>
    <property type="match status" value="1"/>
</dbReference>
<feature type="domain" description="Response regulatory" evidence="7">
    <location>
        <begin position="621"/>
        <end position="737"/>
    </location>
</feature>
<dbReference type="Pfam" id="PF13426">
    <property type="entry name" value="PAS_9"/>
    <property type="match status" value="1"/>
</dbReference>
<keyword evidence="3 4" id="KW-0597">Phosphoprotein</keyword>
<dbReference type="InterPro" id="IPR036097">
    <property type="entry name" value="HisK_dim/P_sf"/>
</dbReference>
<dbReference type="Pfam" id="PF02518">
    <property type="entry name" value="HATPase_c"/>
    <property type="match status" value="1"/>
</dbReference>
<feature type="domain" description="PAS" evidence="8">
    <location>
        <begin position="239"/>
        <end position="285"/>
    </location>
</feature>
<dbReference type="NCBIfam" id="TIGR00229">
    <property type="entry name" value="sensory_box"/>
    <property type="match status" value="1"/>
</dbReference>
<dbReference type="InterPro" id="IPR036890">
    <property type="entry name" value="HATPase_C_sf"/>
</dbReference>
<dbReference type="PANTHER" id="PTHR43065:SF42">
    <property type="entry name" value="TWO-COMPONENT SENSOR PPRA"/>
    <property type="match status" value="1"/>
</dbReference>
<evidence type="ECO:0000259" key="8">
    <source>
        <dbReference type="PROSITE" id="PS50112"/>
    </source>
</evidence>
<dbReference type="PROSITE" id="PS50113">
    <property type="entry name" value="PAC"/>
    <property type="match status" value="1"/>
</dbReference>
<dbReference type="InterPro" id="IPR005467">
    <property type="entry name" value="His_kinase_dom"/>
</dbReference>
<comment type="caution">
    <text evidence="10">The sequence shown here is derived from an EMBL/GenBank/DDBJ whole genome shotgun (WGS) entry which is preliminary data.</text>
</comment>
<evidence type="ECO:0000256" key="1">
    <source>
        <dbReference type="ARBA" id="ARBA00000085"/>
    </source>
</evidence>
<dbReference type="InterPro" id="IPR000014">
    <property type="entry name" value="PAS"/>
</dbReference>
<dbReference type="InterPro" id="IPR003594">
    <property type="entry name" value="HATPase_dom"/>
</dbReference>
<dbReference type="InterPro" id="IPR000700">
    <property type="entry name" value="PAS-assoc_C"/>
</dbReference>
<keyword evidence="5" id="KW-0472">Membrane</keyword>